<evidence type="ECO:0000313" key="2">
    <source>
        <dbReference type="EnsemblMetazoa" id="PPAI013086-PA"/>
    </source>
</evidence>
<proteinExistence type="predicted"/>
<sequence>MNNFSSPEDENSCCESDSQLVKKGKRRGRLREPSGSTSSSCMENVSVPMTSVDSGHIEHAVGNTPMASYNEERMRRKLQFFFMNPIEKWQARRRFPYKFFVQVVKIILVTIQLCLFAHSRYNHINYTWDNRVTFSHLFLNGWDESREVESYPPSVGPLALYVQSDFFDTIDYAIEG</sequence>
<name>A0A240SY86_PHLPP</name>
<reference evidence="2" key="1">
    <citation type="submission" date="2022-08" db="UniProtKB">
        <authorList>
            <consortium name="EnsemblMetazoa"/>
        </authorList>
    </citation>
    <scope>IDENTIFICATION</scope>
    <source>
        <strain evidence="2">Israel</strain>
    </source>
</reference>
<protein>
    <submittedName>
        <fullName evidence="2">Uncharacterized protein</fullName>
    </submittedName>
</protein>
<feature type="compositionally biased region" description="Polar residues" evidence="1">
    <location>
        <begin position="34"/>
        <end position="43"/>
    </location>
</feature>
<dbReference type="VEuPathDB" id="VectorBase:PPAPM1_004477"/>
<organism evidence="2 3">
    <name type="scientific">Phlebotomus papatasi</name>
    <name type="common">Sandfly</name>
    <dbReference type="NCBI Taxonomy" id="29031"/>
    <lineage>
        <taxon>Eukaryota</taxon>
        <taxon>Metazoa</taxon>
        <taxon>Ecdysozoa</taxon>
        <taxon>Arthropoda</taxon>
        <taxon>Hexapoda</taxon>
        <taxon>Insecta</taxon>
        <taxon>Pterygota</taxon>
        <taxon>Neoptera</taxon>
        <taxon>Endopterygota</taxon>
        <taxon>Diptera</taxon>
        <taxon>Nematocera</taxon>
        <taxon>Psychodoidea</taxon>
        <taxon>Psychodidae</taxon>
        <taxon>Phlebotomus</taxon>
        <taxon>Phlebotomus</taxon>
    </lineage>
</organism>
<dbReference type="PANTHER" id="PTHR12127:SF7">
    <property type="entry name" value="SD02261P"/>
    <property type="match status" value="1"/>
</dbReference>
<evidence type="ECO:0000313" key="3">
    <source>
        <dbReference type="Proteomes" id="UP000092462"/>
    </source>
</evidence>
<accession>A0A240SY86</accession>
<keyword evidence="3" id="KW-1185">Reference proteome</keyword>
<dbReference type="GO" id="GO:0005765">
    <property type="term" value="C:lysosomal membrane"/>
    <property type="evidence" value="ECO:0007669"/>
    <property type="project" value="TreeGrafter"/>
</dbReference>
<dbReference type="Proteomes" id="UP000092462">
    <property type="component" value="Unassembled WGS sequence"/>
</dbReference>
<dbReference type="VEuPathDB" id="VectorBase:PPAI013086"/>
<feature type="region of interest" description="Disordered" evidence="1">
    <location>
        <begin position="1"/>
        <end position="43"/>
    </location>
</feature>
<dbReference type="EnsemblMetazoa" id="PPAI013086-RA">
    <property type="protein sequence ID" value="PPAI013086-PA"/>
    <property type="gene ID" value="PPAI013086"/>
</dbReference>
<dbReference type="InterPro" id="IPR039031">
    <property type="entry name" value="Mucolipin"/>
</dbReference>
<dbReference type="EMBL" id="AJVK01059126">
    <property type="status" value="NOT_ANNOTATED_CDS"/>
    <property type="molecule type" value="Genomic_DNA"/>
</dbReference>
<dbReference type="GO" id="GO:0072345">
    <property type="term" value="F:NAADP-sensitive calcium-release channel activity"/>
    <property type="evidence" value="ECO:0007669"/>
    <property type="project" value="TreeGrafter"/>
</dbReference>
<dbReference type="GO" id="GO:0005886">
    <property type="term" value="C:plasma membrane"/>
    <property type="evidence" value="ECO:0007669"/>
    <property type="project" value="TreeGrafter"/>
</dbReference>
<dbReference type="AlphaFoldDB" id="A0A240SY86"/>
<dbReference type="PANTHER" id="PTHR12127">
    <property type="entry name" value="MUCOLIPIN"/>
    <property type="match status" value="1"/>
</dbReference>
<evidence type="ECO:0000256" key="1">
    <source>
        <dbReference type="SAM" id="MobiDB-lite"/>
    </source>
</evidence>